<keyword evidence="3" id="KW-1185">Reference proteome</keyword>
<dbReference type="Proteomes" id="UP000215127">
    <property type="component" value="Chromosome 3"/>
</dbReference>
<accession>A0A1X7RLH6</accession>
<name>A0A1X7RLH6_ZYMT9</name>
<evidence type="ECO:0000313" key="2">
    <source>
        <dbReference type="EMBL" id="SMQ48304.1"/>
    </source>
</evidence>
<feature type="chain" id="PRO_5010876635" evidence="1">
    <location>
        <begin position="20"/>
        <end position="112"/>
    </location>
</feature>
<reference evidence="2 3" key="1">
    <citation type="submission" date="2016-06" db="EMBL/GenBank/DDBJ databases">
        <authorList>
            <person name="Kjaerup R.B."/>
            <person name="Dalgaard T.S."/>
            <person name="Juul-Madsen H.R."/>
        </authorList>
    </citation>
    <scope>NUCLEOTIDE SEQUENCE [LARGE SCALE GENOMIC DNA]</scope>
</reference>
<keyword evidence="1" id="KW-0732">Signal</keyword>
<evidence type="ECO:0000256" key="1">
    <source>
        <dbReference type="SAM" id="SignalP"/>
    </source>
</evidence>
<evidence type="ECO:0000313" key="3">
    <source>
        <dbReference type="Proteomes" id="UP000215127"/>
    </source>
</evidence>
<dbReference type="AlphaFoldDB" id="A0A1X7RLH6"/>
<proteinExistence type="predicted"/>
<sequence length="112" mass="11799">MRLTSVGTVFALLIGSSYADTYHCLTADKDFPQGRVYDTIDGLGWSICPPDKAPNGCCINDNVNDPPNGPGLTSPLFYICRPGKACVGDNSECATHDDGTADCTCSLEGSCE</sequence>
<feature type="signal peptide" evidence="1">
    <location>
        <begin position="1"/>
        <end position="19"/>
    </location>
</feature>
<gene>
    <name evidence="2" type="ORF">ZT3D7_G3453</name>
</gene>
<dbReference type="EMBL" id="LT853694">
    <property type="protein sequence ID" value="SMQ48304.1"/>
    <property type="molecule type" value="Genomic_DNA"/>
</dbReference>
<organism evidence="2 3">
    <name type="scientific">Zymoseptoria tritici (strain ST99CH_3D7)</name>
    <dbReference type="NCBI Taxonomy" id="1276538"/>
    <lineage>
        <taxon>Eukaryota</taxon>
        <taxon>Fungi</taxon>
        <taxon>Dikarya</taxon>
        <taxon>Ascomycota</taxon>
        <taxon>Pezizomycotina</taxon>
        <taxon>Dothideomycetes</taxon>
        <taxon>Dothideomycetidae</taxon>
        <taxon>Mycosphaerellales</taxon>
        <taxon>Mycosphaerellaceae</taxon>
        <taxon>Zymoseptoria</taxon>
    </lineage>
</organism>
<protein>
    <submittedName>
        <fullName evidence="2">Uncharacterized protein</fullName>
    </submittedName>
</protein>